<evidence type="ECO:0000256" key="1">
    <source>
        <dbReference type="SAM" id="MobiDB-lite"/>
    </source>
</evidence>
<gene>
    <name evidence="2" type="ORF">ACFQXB_02545</name>
</gene>
<feature type="compositionally biased region" description="Low complexity" evidence="1">
    <location>
        <begin position="66"/>
        <end position="77"/>
    </location>
</feature>
<accession>A0ABW2UHX9</accession>
<dbReference type="RefSeq" id="WP_377398606.1">
    <property type="nucleotide sequence ID" value="NZ_JBHTFQ010000001.1"/>
</dbReference>
<organism evidence="2 3">
    <name type="scientific">Plastorhodobacter daqingensis</name>
    <dbReference type="NCBI Taxonomy" id="1387281"/>
    <lineage>
        <taxon>Bacteria</taxon>
        <taxon>Pseudomonadati</taxon>
        <taxon>Pseudomonadota</taxon>
        <taxon>Alphaproteobacteria</taxon>
        <taxon>Rhodobacterales</taxon>
        <taxon>Paracoccaceae</taxon>
        <taxon>Plastorhodobacter</taxon>
    </lineage>
</organism>
<reference evidence="3" key="1">
    <citation type="journal article" date="2019" name="Int. J. Syst. Evol. Microbiol.">
        <title>The Global Catalogue of Microorganisms (GCM) 10K type strain sequencing project: providing services to taxonomists for standard genome sequencing and annotation.</title>
        <authorList>
            <consortium name="The Broad Institute Genomics Platform"/>
            <consortium name="The Broad Institute Genome Sequencing Center for Infectious Disease"/>
            <person name="Wu L."/>
            <person name="Ma J."/>
        </authorList>
    </citation>
    <scope>NUCLEOTIDE SEQUENCE [LARGE SCALE GENOMIC DNA]</scope>
    <source>
        <strain evidence="3">CGMCC 1.12750</strain>
    </source>
</reference>
<proteinExistence type="predicted"/>
<feature type="region of interest" description="Disordered" evidence="1">
    <location>
        <begin position="52"/>
        <end position="77"/>
    </location>
</feature>
<feature type="compositionally biased region" description="Basic and acidic residues" evidence="1">
    <location>
        <begin position="52"/>
        <end position="65"/>
    </location>
</feature>
<dbReference type="EMBL" id="JBHTFQ010000001">
    <property type="protein sequence ID" value="MFC7703072.1"/>
    <property type="molecule type" value="Genomic_DNA"/>
</dbReference>
<evidence type="ECO:0000313" key="3">
    <source>
        <dbReference type="Proteomes" id="UP001596516"/>
    </source>
</evidence>
<keyword evidence="3" id="KW-1185">Reference proteome</keyword>
<sequence>MADHRKEEARALSRDERELAQAARYPRLGRLTDADLQDLILRLRERRDRARSIANRQRREIRGKAEPAGSAAVGADAGSHSKLHFLNCALRRAQDEVRRRDSVEDLRPGKTIAG</sequence>
<protein>
    <submittedName>
        <fullName evidence="2">Uncharacterized protein</fullName>
    </submittedName>
</protein>
<dbReference type="Proteomes" id="UP001596516">
    <property type="component" value="Unassembled WGS sequence"/>
</dbReference>
<evidence type="ECO:0000313" key="2">
    <source>
        <dbReference type="EMBL" id="MFC7703072.1"/>
    </source>
</evidence>
<name>A0ABW2UHX9_9RHOB</name>
<comment type="caution">
    <text evidence="2">The sequence shown here is derived from an EMBL/GenBank/DDBJ whole genome shotgun (WGS) entry which is preliminary data.</text>
</comment>